<dbReference type="InterPro" id="IPR002213">
    <property type="entry name" value="UDP_glucos_trans"/>
</dbReference>
<dbReference type="GO" id="GO:0033072">
    <property type="term" value="P:vancomycin biosynthetic process"/>
    <property type="evidence" value="ECO:0007669"/>
    <property type="project" value="UniProtKB-ARBA"/>
</dbReference>
<dbReference type="Gene3D" id="3.40.50.2000">
    <property type="entry name" value="Glycogen Phosphorylase B"/>
    <property type="match status" value="2"/>
</dbReference>
<organism evidence="3 4">
    <name type="scientific">Methylobrevis albus</name>
    <dbReference type="NCBI Taxonomy" id="2793297"/>
    <lineage>
        <taxon>Bacteria</taxon>
        <taxon>Pseudomonadati</taxon>
        <taxon>Pseudomonadota</taxon>
        <taxon>Alphaproteobacteria</taxon>
        <taxon>Hyphomicrobiales</taxon>
        <taxon>Pleomorphomonadaceae</taxon>
        <taxon>Methylobrevis</taxon>
    </lineage>
</organism>
<dbReference type="GO" id="GO:0005975">
    <property type="term" value="P:carbohydrate metabolic process"/>
    <property type="evidence" value="ECO:0007669"/>
    <property type="project" value="InterPro"/>
</dbReference>
<gene>
    <name evidence="3" type="ORF">I5731_00525</name>
</gene>
<dbReference type="RefSeq" id="WP_197309398.1">
    <property type="nucleotide sequence ID" value="NZ_JADZLT010000036.1"/>
</dbReference>
<feature type="domain" description="Glycosyltransferase family 28 N-terminal" evidence="1">
    <location>
        <begin position="5"/>
        <end position="66"/>
    </location>
</feature>
<dbReference type="AlphaFoldDB" id="A0A931HZM4"/>
<keyword evidence="4" id="KW-1185">Reference proteome</keyword>
<dbReference type="SUPFAM" id="SSF53756">
    <property type="entry name" value="UDP-Glycosyltransferase/glycogen phosphorylase"/>
    <property type="match status" value="1"/>
</dbReference>
<sequence length="416" mass="44044">MASNILLLSIGTQGDFLPYLALGRALAQRGHTVTIGGPAGFRAQVEEEGLAFFTIATGLGDVLQGPVAAMIVRHRPLDLLRLPLAVLRLAKDVAADVVARIVPHLRRADVVVYHPMLPFVPDVAAAMGVFSVLAAPQPVVATSAFPLCALGTTQLGPLNRASYRLVDLERRLVARTVASAAGEAGVRVDPARRAPPNLVLHAYSPALVPTPADWPANVVVTGDWVPEAERPWRPSQPFEDFLSRSPAPIFVSLGSMLWNARRNRSIVLEALRHWGGRAVLGRGWGGIEAADLPAHIYPVGFVPHRQLLPRVEAVMHHGGAGTTAAGLRAARPTLVTPILMDQFFWARRVAELGAGPAPLPLGKADARTLAARFDALTGDAAYPAAAESLAAAMAAEDGLARAVALVEARRVPPRAA</sequence>
<dbReference type="PANTHER" id="PTHR48050:SF13">
    <property type="entry name" value="STEROL 3-BETA-GLUCOSYLTRANSFERASE UGT80A2"/>
    <property type="match status" value="1"/>
</dbReference>
<dbReference type="GO" id="GO:0016758">
    <property type="term" value="F:hexosyltransferase activity"/>
    <property type="evidence" value="ECO:0007669"/>
    <property type="project" value="InterPro"/>
</dbReference>
<evidence type="ECO:0000313" key="4">
    <source>
        <dbReference type="Proteomes" id="UP000631694"/>
    </source>
</evidence>
<feature type="domain" description="Erythromycin biosynthesis protein CIII-like C-terminal" evidence="2">
    <location>
        <begin position="289"/>
        <end position="396"/>
    </location>
</feature>
<dbReference type="InterPro" id="IPR004276">
    <property type="entry name" value="GlycoTrans_28_N"/>
</dbReference>
<evidence type="ECO:0000259" key="1">
    <source>
        <dbReference type="Pfam" id="PF03033"/>
    </source>
</evidence>
<name>A0A931HZM4_9HYPH</name>
<dbReference type="Pfam" id="PF03033">
    <property type="entry name" value="Glyco_transf_28"/>
    <property type="match status" value="1"/>
</dbReference>
<dbReference type="PANTHER" id="PTHR48050">
    <property type="entry name" value="STEROL 3-BETA-GLUCOSYLTRANSFERASE"/>
    <property type="match status" value="1"/>
</dbReference>
<dbReference type="Proteomes" id="UP000631694">
    <property type="component" value="Unassembled WGS sequence"/>
</dbReference>
<proteinExistence type="predicted"/>
<dbReference type="FunFam" id="3.40.50.2000:FF:000009">
    <property type="entry name" value="Sterol 3-beta-glucosyltransferase UGT80A2"/>
    <property type="match status" value="1"/>
</dbReference>
<reference evidence="3" key="1">
    <citation type="submission" date="2020-12" db="EMBL/GenBank/DDBJ databases">
        <title>Methylobrevis albus sp. nov., isolated from fresh water lack sediment.</title>
        <authorList>
            <person name="Zou Q."/>
        </authorList>
    </citation>
    <scope>NUCLEOTIDE SEQUENCE</scope>
    <source>
        <strain evidence="3">L22</strain>
    </source>
</reference>
<dbReference type="Pfam" id="PF06722">
    <property type="entry name" value="EryCIII-like_C"/>
    <property type="match status" value="1"/>
</dbReference>
<evidence type="ECO:0000259" key="2">
    <source>
        <dbReference type="Pfam" id="PF06722"/>
    </source>
</evidence>
<protein>
    <submittedName>
        <fullName evidence="3">Glycosyltransferase family 1 protein</fullName>
    </submittedName>
</protein>
<dbReference type="CDD" id="cd03784">
    <property type="entry name" value="GT1_Gtf-like"/>
    <property type="match status" value="1"/>
</dbReference>
<accession>A0A931HZM4</accession>
<dbReference type="InterPro" id="IPR050426">
    <property type="entry name" value="Glycosyltransferase_28"/>
</dbReference>
<dbReference type="EMBL" id="JADZLT010000036">
    <property type="protein sequence ID" value="MBH0236293.1"/>
    <property type="molecule type" value="Genomic_DNA"/>
</dbReference>
<dbReference type="InterPro" id="IPR010610">
    <property type="entry name" value="EryCIII-like_C"/>
</dbReference>
<evidence type="ECO:0000313" key="3">
    <source>
        <dbReference type="EMBL" id="MBH0236293.1"/>
    </source>
</evidence>
<dbReference type="GO" id="GO:0008194">
    <property type="term" value="F:UDP-glycosyltransferase activity"/>
    <property type="evidence" value="ECO:0007669"/>
    <property type="project" value="InterPro"/>
</dbReference>
<comment type="caution">
    <text evidence="3">The sequence shown here is derived from an EMBL/GenBank/DDBJ whole genome shotgun (WGS) entry which is preliminary data.</text>
</comment>